<sequence length="182" mass="19494">MTDQLVENDQRADLSVAVQVAGWEQLAAFGLSASTIAKRNGAKKADVATGLKVAGSELASKAGKRWEFLSLDQVAAVAEFDSDPEAVKAIVAAAKSGRFEHTVQRLRDDRTEAEAAARIRAELVEAGVEVVERDQVAWPVSRLDDHGIDAPAHAAAPGMRPMWVLGSSRGSGDRWRCWCVGT</sequence>
<comment type="caution">
    <text evidence="1">The sequence shown here is derived from an EMBL/GenBank/DDBJ whole genome shotgun (WGS) entry which is preliminary data.</text>
</comment>
<proteinExistence type="predicted"/>
<dbReference type="Proteomes" id="UP001501598">
    <property type="component" value="Unassembled WGS sequence"/>
</dbReference>
<evidence type="ECO:0000313" key="2">
    <source>
        <dbReference type="Proteomes" id="UP001501598"/>
    </source>
</evidence>
<dbReference type="Gene3D" id="1.10.10.2830">
    <property type="match status" value="1"/>
</dbReference>
<reference evidence="2" key="1">
    <citation type="journal article" date="2019" name="Int. J. Syst. Evol. Microbiol.">
        <title>The Global Catalogue of Microorganisms (GCM) 10K type strain sequencing project: providing services to taxonomists for standard genome sequencing and annotation.</title>
        <authorList>
            <consortium name="The Broad Institute Genomics Platform"/>
            <consortium name="The Broad Institute Genome Sequencing Center for Infectious Disease"/>
            <person name="Wu L."/>
            <person name="Ma J."/>
        </authorList>
    </citation>
    <scope>NUCLEOTIDE SEQUENCE [LARGE SCALE GENOMIC DNA]</scope>
    <source>
        <strain evidence="2">JCM 17906</strain>
    </source>
</reference>
<name>A0ABP8S1P4_9PSEU</name>
<protein>
    <submittedName>
        <fullName evidence="1">Uncharacterized protein</fullName>
    </submittedName>
</protein>
<dbReference type="RefSeq" id="WP_345426483.1">
    <property type="nucleotide sequence ID" value="NZ_BAABGT010000102.1"/>
</dbReference>
<dbReference type="EMBL" id="BAABGT010000102">
    <property type="protein sequence ID" value="GAA4557719.1"/>
    <property type="molecule type" value="Genomic_DNA"/>
</dbReference>
<accession>A0ABP8S1P4</accession>
<gene>
    <name evidence="1" type="ORF">GCM10023175_62700</name>
</gene>
<dbReference type="SUPFAM" id="SSF109709">
    <property type="entry name" value="KorB DNA-binding domain-like"/>
    <property type="match status" value="1"/>
</dbReference>
<evidence type="ECO:0000313" key="1">
    <source>
        <dbReference type="EMBL" id="GAA4557719.1"/>
    </source>
</evidence>
<organism evidence="1 2">
    <name type="scientific">Pseudonocardia xishanensis</name>
    <dbReference type="NCBI Taxonomy" id="630995"/>
    <lineage>
        <taxon>Bacteria</taxon>
        <taxon>Bacillati</taxon>
        <taxon>Actinomycetota</taxon>
        <taxon>Actinomycetes</taxon>
        <taxon>Pseudonocardiales</taxon>
        <taxon>Pseudonocardiaceae</taxon>
        <taxon>Pseudonocardia</taxon>
    </lineage>
</organism>
<keyword evidence="2" id="KW-1185">Reference proteome</keyword>